<evidence type="ECO:0000313" key="2">
    <source>
        <dbReference type="EMBL" id="CAI6356647.1"/>
    </source>
</evidence>
<accession>A0AAV0WLG9</accession>
<dbReference type="GO" id="GO:0004523">
    <property type="term" value="F:RNA-DNA hybrid ribonuclease activity"/>
    <property type="evidence" value="ECO:0007669"/>
    <property type="project" value="InterPro"/>
</dbReference>
<dbReference type="GO" id="GO:0003676">
    <property type="term" value="F:nucleic acid binding"/>
    <property type="evidence" value="ECO:0007669"/>
    <property type="project" value="InterPro"/>
</dbReference>
<dbReference type="Pfam" id="PF00075">
    <property type="entry name" value="RNase_H"/>
    <property type="match status" value="1"/>
</dbReference>
<comment type="caution">
    <text evidence="2">The sequence shown here is derived from an EMBL/GenBank/DDBJ whole genome shotgun (WGS) entry which is preliminary data.</text>
</comment>
<dbReference type="InterPro" id="IPR036397">
    <property type="entry name" value="RNaseH_sf"/>
</dbReference>
<organism evidence="2 3">
    <name type="scientific">Macrosiphum euphorbiae</name>
    <name type="common">potato aphid</name>
    <dbReference type="NCBI Taxonomy" id="13131"/>
    <lineage>
        <taxon>Eukaryota</taxon>
        <taxon>Metazoa</taxon>
        <taxon>Ecdysozoa</taxon>
        <taxon>Arthropoda</taxon>
        <taxon>Hexapoda</taxon>
        <taxon>Insecta</taxon>
        <taxon>Pterygota</taxon>
        <taxon>Neoptera</taxon>
        <taxon>Paraneoptera</taxon>
        <taxon>Hemiptera</taxon>
        <taxon>Sternorrhyncha</taxon>
        <taxon>Aphidomorpha</taxon>
        <taxon>Aphidoidea</taxon>
        <taxon>Aphididae</taxon>
        <taxon>Macrosiphini</taxon>
        <taxon>Macrosiphum</taxon>
    </lineage>
</organism>
<dbReference type="EMBL" id="CARXXK010000002">
    <property type="protein sequence ID" value="CAI6356647.1"/>
    <property type="molecule type" value="Genomic_DNA"/>
</dbReference>
<protein>
    <recommendedName>
        <fullName evidence="1">RNase H type-1 domain-containing protein</fullName>
    </recommendedName>
</protein>
<sequence length="143" mass="16555">MLILYSCPTLSSKTVLTAIPIQSTQYTNDKKYLIMSDSLRNLISIYNLNKSQPVISQIINELNERNNNIYLAWIPGHFGISGNEKADLKAKETTNTSIFETCPNISHLDFRNFIKFNHIDEWQSFWTNCNNNKLREIKQTVLP</sequence>
<name>A0AAV0WLG9_9HEMI</name>
<dbReference type="Proteomes" id="UP001160148">
    <property type="component" value="Unassembled WGS sequence"/>
</dbReference>
<gene>
    <name evidence="2" type="ORF">MEUPH1_LOCUS12361</name>
</gene>
<dbReference type="InterPro" id="IPR012337">
    <property type="entry name" value="RNaseH-like_sf"/>
</dbReference>
<dbReference type="AlphaFoldDB" id="A0AAV0WLG9"/>
<evidence type="ECO:0000313" key="3">
    <source>
        <dbReference type="Proteomes" id="UP001160148"/>
    </source>
</evidence>
<feature type="domain" description="RNase H type-1" evidence="1">
    <location>
        <begin position="28"/>
        <end position="93"/>
    </location>
</feature>
<dbReference type="InterPro" id="IPR002156">
    <property type="entry name" value="RNaseH_domain"/>
</dbReference>
<dbReference type="Gene3D" id="3.30.420.10">
    <property type="entry name" value="Ribonuclease H-like superfamily/Ribonuclease H"/>
    <property type="match status" value="1"/>
</dbReference>
<evidence type="ECO:0000259" key="1">
    <source>
        <dbReference type="Pfam" id="PF00075"/>
    </source>
</evidence>
<dbReference type="SUPFAM" id="SSF53098">
    <property type="entry name" value="Ribonuclease H-like"/>
    <property type="match status" value="1"/>
</dbReference>
<reference evidence="2 3" key="1">
    <citation type="submission" date="2023-01" db="EMBL/GenBank/DDBJ databases">
        <authorList>
            <person name="Whitehead M."/>
        </authorList>
    </citation>
    <scope>NUCLEOTIDE SEQUENCE [LARGE SCALE GENOMIC DNA]</scope>
</reference>
<keyword evidence="3" id="KW-1185">Reference proteome</keyword>
<proteinExistence type="predicted"/>